<dbReference type="Gene3D" id="3.60.10.10">
    <property type="entry name" value="Endonuclease/exonuclease/phosphatase"/>
    <property type="match status" value="1"/>
</dbReference>
<dbReference type="EC" id="3.1.3.36" evidence="4"/>
<comment type="similarity">
    <text evidence="16">Belongs to the smoothelin family.</text>
</comment>
<comment type="function">
    <text evidence="15">Inositol 5-phosphatase, which converts inositol 1,4,5-trisphosphate to inositol 1,4-bisphosphate. Also converts phosphatidylinositol 4,5-bisphosphate to phosphatidylinositol 4-phosphate and inositol 1,3,4,5-tetrakisphosphate to inositol 1,3,4-trisphosphate in vitro. May be involved in modulation of the function of inositol and phosphatidylinositol polyphosphate-binding proteins that are present at membranes ruffles.</text>
</comment>
<dbReference type="Pfam" id="PF22669">
    <property type="entry name" value="Exo_endo_phos2"/>
    <property type="match status" value="1"/>
</dbReference>
<feature type="compositionally biased region" description="Polar residues" evidence="21">
    <location>
        <begin position="387"/>
        <end position="397"/>
    </location>
</feature>
<dbReference type="Pfam" id="PF12510">
    <property type="entry name" value="Smoothelin"/>
    <property type="match status" value="1"/>
</dbReference>
<name>A0A8J4TR39_CLAMG</name>
<comment type="similarity">
    <text evidence="2">Belongs to the inositol 1,4,5-trisphosphate 5-phosphatase type II family.</text>
</comment>
<feature type="compositionally biased region" description="Low complexity" evidence="21">
    <location>
        <begin position="131"/>
        <end position="147"/>
    </location>
</feature>
<dbReference type="FunFam" id="1.10.418.10:FF:000009">
    <property type="entry name" value="smoothelin isoform X2"/>
    <property type="match status" value="1"/>
</dbReference>
<keyword evidence="11" id="KW-0175">Coiled coil</keyword>
<dbReference type="InterPro" id="IPR001715">
    <property type="entry name" value="CH_dom"/>
</dbReference>
<dbReference type="Gene3D" id="1.10.418.10">
    <property type="entry name" value="Calponin-like domain"/>
    <property type="match status" value="1"/>
</dbReference>
<comment type="catalytic activity">
    <reaction evidence="12">
        <text>a 1,2-diacyl-sn-glycero-3-phospho-(1D-myo-inositol-4,5-bisphosphate) + H2O = a 1,2-diacyl-sn-glycero-3-phospho-(1D-myo-inositol 4-phosphate) + phosphate</text>
        <dbReference type="Rhea" id="RHEA:22764"/>
        <dbReference type="ChEBI" id="CHEBI:15377"/>
        <dbReference type="ChEBI" id="CHEBI:43474"/>
        <dbReference type="ChEBI" id="CHEBI:58178"/>
        <dbReference type="ChEBI" id="CHEBI:58456"/>
        <dbReference type="EC" id="3.1.3.36"/>
    </reaction>
    <physiologicalReaction direction="left-to-right" evidence="12">
        <dbReference type="Rhea" id="RHEA:22765"/>
    </physiologicalReaction>
</comment>
<dbReference type="InterPro" id="IPR036872">
    <property type="entry name" value="CH_dom_sf"/>
</dbReference>
<dbReference type="PROSITE" id="PS50021">
    <property type="entry name" value="CH"/>
    <property type="match status" value="1"/>
</dbReference>
<evidence type="ECO:0000256" key="9">
    <source>
        <dbReference type="ARBA" id="ARBA00022801"/>
    </source>
</evidence>
<dbReference type="SMART" id="SM00128">
    <property type="entry name" value="IPPc"/>
    <property type="match status" value="1"/>
</dbReference>
<comment type="caution">
    <text evidence="23">The sequence shown here is derived from an EMBL/GenBank/DDBJ whole genome shotgun (WGS) entry which is preliminary data.</text>
</comment>
<evidence type="ECO:0000256" key="17">
    <source>
        <dbReference type="ARBA" id="ARBA00067189"/>
    </source>
</evidence>
<feature type="region of interest" description="Disordered" evidence="21">
    <location>
        <begin position="273"/>
        <end position="452"/>
    </location>
</feature>
<dbReference type="GO" id="GO:0017124">
    <property type="term" value="F:SH3 domain binding"/>
    <property type="evidence" value="ECO:0007669"/>
    <property type="project" value="UniProtKB-KW"/>
</dbReference>
<feature type="compositionally biased region" description="Low complexity" evidence="21">
    <location>
        <begin position="330"/>
        <end position="344"/>
    </location>
</feature>
<sequence length="953" mass="105475">WWNKLPLDVHTAESLCGNPRNKAMAEVSAGPVTEEQLAAIQDEQVLNDMLDKATDFEERKMIRAAMRELLKKKREQRDRERAERQENLRQQGVCAGAKPPNGPTNVQQHTQKTPQMKSSSPSPAGPHPKTSGSAARPPAAGVRVPRGSALGGPNTKDVKQMLLDWCRAKTEPYEGVNIQNFSSSWADGLAFCALVHRFFPEGFEYCTLDPYDRKANFEKAFRTAETLGGCPRLLDVDDLLRMREPDWKCVYTYVQEFYRCLVEKGLIEGSSADQPKLSFPMQSTGAPRLSPSSVPILPPPASVCTTTKPLNPPTLSTAKTSETSLRERGGPASTSSASGTVSISRPRPTARSGVKSPRTVDPPAILPIIPATSSTPQTPAEALQGRRSPQSSQNAQLSPKDAQRSLTPIHTQLSPSTKLNPLTFPNPPVQPGHNANTHANLFPKPNLSTSSIPILQPSVQSQSPEPIIISPGTAEKAHQKKPSNKDGDFRVHIVTWNVGSAMPPDDISGLFGPGVSDGSTDMFIVGLQEVNCMINKRLKDALFIDQWSELCMDTLGRSGYVLVASQRMQGVLLLVFSKFCHLPFLRGIQTQRTRTGLGGCWGNKGGVSVRMMMFGHSVCFLNCHLPAHMRNLEQRIEDFESILQQQQFEAGAAVGVLDHDVVFWFGDLNFRIDDYDIHVVKSAIENNKLSVLWEKDQLNIAKKRESVMDEFVEGPLNFPPTYKFDVGTHTYDTSAKKRKPAWTDRILWRLRRTGSPVPSHNAALQRGLTSWLGGTTRVTPLFYRSHMGYTVSDHKPVSALFSLQFPFKLDLPLVELEVEKEWTKVSDATARFTTASSFQRSSWDWVGLYKVGFKHHKDYAVYVWAKSDHSTQVTFPEEDLPRDAGEYVLGYYSHNMNSIVGITEPFQLPVCSPPAPPYPSRSDSSGKSSEDDSTLVLLASSSRSPSPRTRSSK</sequence>
<keyword evidence="5" id="KW-0488">Methylation</keyword>
<feature type="non-terminal residue" evidence="23">
    <location>
        <position position="1"/>
    </location>
</feature>
<feature type="compositionally biased region" description="Basic and acidic residues" evidence="21">
    <location>
        <begin position="73"/>
        <end position="87"/>
    </location>
</feature>
<dbReference type="PANTHER" id="PTHR11200:SF298">
    <property type="entry name" value="INOSITOL POLYPHOSPHATE 5-PHOSPHATASE K ISOFORM X1"/>
    <property type="match status" value="1"/>
</dbReference>
<feature type="compositionally biased region" description="Polar residues" evidence="21">
    <location>
        <begin position="404"/>
        <end position="420"/>
    </location>
</feature>
<evidence type="ECO:0000256" key="3">
    <source>
        <dbReference type="ARBA" id="ARBA00012997"/>
    </source>
</evidence>
<evidence type="ECO:0000256" key="14">
    <source>
        <dbReference type="ARBA" id="ARBA00052071"/>
    </source>
</evidence>
<dbReference type="CDD" id="cd09094">
    <property type="entry name" value="INPP5c_INPP5J-like"/>
    <property type="match status" value="1"/>
</dbReference>
<dbReference type="InterPro" id="IPR022189">
    <property type="entry name" value="SMTN"/>
</dbReference>
<dbReference type="GO" id="GO:0034485">
    <property type="term" value="F:phosphatidylinositol-3,4,5-trisphosphate 5-phosphatase activity"/>
    <property type="evidence" value="ECO:0007669"/>
    <property type="project" value="TreeGrafter"/>
</dbReference>
<proteinExistence type="inferred from homology"/>
<dbReference type="SMART" id="SM00033">
    <property type="entry name" value="CH"/>
    <property type="match status" value="1"/>
</dbReference>
<evidence type="ECO:0000256" key="12">
    <source>
        <dbReference type="ARBA" id="ARBA00050516"/>
    </source>
</evidence>
<protein>
    <recommendedName>
        <fullName evidence="17">Phosphatidylinositol 4,5-bisphosphate 5-phosphatase A</fullName>
        <ecNumber evidence="4">3.1.3.36</ecNumber>
        <ecNumber evidence="3">3.1.3.56</ecNumber>
    </recommendedName>
    <alternativeName>
        <fullName evidence="18">Inositol polyphosphate 5-phosphatase J</fullName>
    </alternativeName>
    <alternativeName>
        <fullName evidence="20">Phosphatidylinositol 1,3,4,5-tetrakisphosphate 5-phosphatase</fullName>
    </alternativeName>
    <alternativeName>
        <fullName evidence="19">Phosphatidylinositol 1,4,5-trisphosphate 5-phosphatase</fullName>
    </alternativeName>
</protein>
<evidence type="ECO:0000256" key="5">
    <source>
        <dbReference type="ARBA" id="ARBA00022481"/>
    </source>
</evidence>
<organism evidence="23 24">
    <name type="scientific">Clarias magur</name>
    <name type="common">Asian catfish</name>
    <name type="synonym">Macropteronotus magur</name>
    <dbReference type="NCBI Taxonomy" id="1594786"/>
    <lineage>
        <taxon>Eukaryota</taxon>
        <taxon>Metazoa</taxon>
        <taxon>Chordata</taxon>
        <taxon>Craniata</taxon>
        <taxon>Vertebrata</taxon>
        <taxon>Euteleostomi</taxon>
        <taxon>Actinopterygii</taxon>
        <taxon>Neopterygii</taxon>
        <taxon>Teleostei</taxon>
        <taxon>Ostariophysi</taxon>
        <taxon>Siluriformes</taxon>
        <taxon>Clariidae</taxon>
        <taxon>Clarias</taxon>
    </lineage>
</organism>
<evidence type="ECO:0000256" key="7">
    <source>
        <dbReference type="ARBA" id="ARBA00022553"/>
    </source>
</evidence>
<evidence type="ECO:0000256" key="19">
    <source>
        <dbReference type="ARBA" id="ARBA00080251"/>
    </source>
</evidence>
<evidence type="ECO:0000313" key="24">
    <source>
        <dbReference type="Proteomes" id="UP000727407"/>
    </source>
</evidence>
<feature type="compositionally biased region" description="Low complexity" evidence="21">
    <location>
        <begin position="940"/>
        <end position="953"/>
    </location>
</feature>
<feature type="compositionally biased region" description="Polar residues" evidence="21">
    <location>
        <begin position="304"/>
        <end position="323"/>
    </location>
</feature>
<dbReference type="Gene3D" id="2.60.40.2840">
    <property type="match status" value="1"/>
</dbReference>
<feature type="non-terminal residue" evidence="23">
    <location>
        <position position="953"/>
    </location>
</feature>
<evidence type="ECO:0000256" key="20">
    <source>
        <dbReference type="ARBA" id="ARBA00080358"/>
    </source>
</evidence>
<keyword evidence="7" id="KW-0597">Phosphoprotein</keyword>
<dbReference type="InterPro" id="IPR046985">
    <property type="entry name" value="IP5"/>
</dbReference>
<evidence type="ECO:0000256" key="4">
    <source>
        <dbReference type="ARBA" id="ARBA00013044"/>
    </source>
</evidence>
<keyword evidence="6" id="KW-0963">Cytoplasm</keyword>
<dbReference type="InterPro" id="IPR036691">
    <property type="entry name" value="Endo/exonu/phosph_ase_sf"/>
</dbReference>
<dbReference type="GO" id="GO:0004445">
    <property type="term" value="F:inositol-polyphosphate 5-phosphatase activity"/>
    <property type="evidence" value="ECO:0007669"/>
    <property type="project" value="UniProtKB-EC"/>
</dbReference>
<evidence type="ECO:0000256" key="10">
    <source>
        <dbReference type="ARBA" id="ARBA00023036"/>
    </source>
</evidence>
<dbReference type="InterPro" id="IPR041611">
    <property type="entry name" value="SKICH"/>
</dbReference>
<evidence type="ECO:0000256" key="21">
    <source>
        <dbReference type="SAM" id="MobiDB-lite"/>
    </source>
</evidence>
<dbReference type="Pfam" id="PF17751">
    <property type="entry name" value="SKICH"/>
    <property type="match status" value="1"/>
</dbReference>
<dbReference type="GO" id="GO:0005737">
    <property type="term" value="C:cytoplasm"/>
    <property type="evidence" value="ECO:0007669"/>
    <property type="project" value="UniProtKB-SubCell"/>
</dbReference>
<dbReference type="SUPFAM" id="SSF47576">
    <property type="entry name" value="Calponin-homology domain, CH-domain"/>
    <property type="match status" value="1"/>
</dbReference>
<comment type="catalytic activity">
    <reaction evidence="14">
        <text>1D-myo-inositol 1,3,4,5-tetrakisphosphate + H2O = 1D-myo-inositol 1,3,4-trisphosphate + phosphate</text>
        <dbReference type="Rhea" id="RHEA:11392"/>
        <dbReference type="ChEBI" id="CHEBI:15377"/>
        <dbReference type="ChEBI" id="CHEBI:43474"/>
        <dbReference type="ChEBI" id="CHEBI:57895"/>
        <dbReference type="ChEBI" id="CHEBI:58414"/>
        <dbReference type="EC" id="3.1.3.56"/>
    </reaction>
    <physiologicalReaction direction="left-to-right" evidence="14">
        <dbReference type="Rhea" id="RHEA:11393"/>
    </physiologicalReaction>
</comment>
<evidence type="ECO:0000313" key="23">
    <source>
        <dbReference type="EMBL" id="KAF5899950.1"/>
    </source>
</evidence>
<comment type="subcellular location">
    <subcellularLocation>
        <location evidence="1">Cytoplasm</location>
    </subcellularLocation>
</comment>
<dbReference type="PANTHER" id="PTHR11200">
    <property type="entry name" value="INOSITOL 5-PHOSPHATASE"/>
    <property type="match status" value="1"/>
</dbReference>
<dbReference type="AlphaFoldDB" id="A0A8J4TR39"/>
<comment type="catalytic activity">
    <reaction evidence="13">
        <text>1D-myo-inositol 1,4,5-trisphosphate + H2O = 1D-myo-inositol 1,4-bisphosphate + phosphate</text>
        <dbReference type="Rhea" id="RHEA:19797"/>
        <dbReference type="ChEBI" id="CHEBI:15377"/>
        <dbReference type="ChEBI" id="CHEBI:43474"/>
        <dbReference type="ChEBI" id="CHEBI:58282"/>
        <dbReference type="ChEBI" id="CHEBI:203600"/>
        <dbReference type="EC" id="3.1.3.56"/>
    </reaction>
    <physiologicalReaction direction="left-to-right" evidence="13">
        <dbReference type="Rhea" id="RHEA:19798"/>
    </physiologicalReaction>
</comment>
<dbReference type="OrthoDB" id="62798at2759"/>
<gene>
    <name evidence="23" type="ORF">DAT39_010336</name>
</gene>
<evidence type="ECO:0000256" key="16">
    <source>
        <dbReference type="ARBA" id="ARBA00061655"/>
    </source>
</evidence>
<dbReference type="FunFam" id="3.60.10.10:FF:000013">
    <property type="entry name" value="Phosphatidylinositol 4,5-bisphosphate 5-phosphatase A"/>
    <property type="match status" value="1"/>
</dbReference>
<dbReference type="GO" id="GO:0046856">
    <property type="term" value="P:phosphatidylinositol dephosphorylation"/>
    <property type="evidence" value="ECO:0007669"/>
    <property type="project" value="InterPro"/>
</dbReference>
<evidence type="ECO:0000256" key="6">
    <source>
        <dbReference type="ARBA" id="ARBA00022490"/>
    </source>
</evidence>
<evidence type="ECO:0000256" key="8">
    <source>
        <dbReference type="ARBA" id="ARBA00022737"/>
    </source>
</evidence>
<feature type="domain" description="Calponin-homology (CH)" evidence="22">
    <location>
        <begin position="156"/>
        <end position="262"/>
    </location>
</feature>
<keyword evidence="10" id="KW-0729">SH3-binding</keyword>
<evidence type="ECO:0000256" key="13">
    <source>
        <dbReference type="ARBA" id="ARBA00051894"/>
    </source>
</evidence>
<accession>A0A8J4TR39</accession>
<evidence type="ECO:0000256" key="1">
    <source>
        <dbReference type="ARBA" id="ARBA00004496"/>
    </source>
</evidence>
<feature type="compositionally biased region" description="Polar residues" evidence="21">
    <location>
        <begin position="103"/>
        <end position="122"/>
    </location>
</feature>
<evidence type="ECO:0000256" key="2">
    <source>
        <dbReference type="ARBA" id="ARBA00005910"/>
    </source>
</evidence>
<keyword evidence="8" id="KW-0677">Repeat</keyword>
<dbReference type="GO" id="GO:0005886">
    <property type="term" value="C:plasma membrane"/>
    <property type="evidence" value="ECO:0007669"/>
    <property type="project" value="TreeGrafter"/>
</dbReference>
<dbReference type="GO" id="GO:0001726">
    <property type="term" value="C:ruffle"/>
    <property type="evidence" value="ECO:0007669"/>
    <property type="project" value="TreeGrafter"/>
</dbReference>
<dbReference type="Proteomes" id="UP000727407">
    <property type="component" value="Unassembled WGS sequence"/>
</dbReference>
<dbReference type="EC" id="3.1.3.56" evidence="3"/>
<feature type="region of interest" description="Disordered" evidence="21">
    <location>
        <begin position="73"/>
        <end position="155"/>
    </location>
</feature>
<keyword evidence="9" id="KW-0378">Hydrolase</keyword>
<dbReference type="GO" id="GO:0004439">
    <property type="term" value="F:phosphatidylinositol-4,5-bisphosphate 5-phosphatase activity"/>
    <property type="evidence" value="ECO:0007669"/>
    <property type="project" value="UniProtKB-EC"/>
</dbReference>
<feature type="region of interest" description="Disordered" evidence="21">
    <location>
        <begin position="911"/>
        <end position="953"/>
    </location>
</feature>
<dbReference type="SUPFAM" id="SSF56219">
    <property type="entry name" value="DNase I-like"/>
    <property type="match status" value="1"/>
</dbReference>
<evidence type="ECO:0000259" key="22">
    <source>
        <dbReference type="PROSITE" id="PS50021"/>
    </source>
</evidence>
<evidence type="ECO:0000256" key="11">
    <source>
        <dbReference type="ARBA" id="ARBA00023054"/>
    </source>
</evidence>
<evidence type="ECO:0000256" key="15">
    <source>
        <dbReference type="ARBA" id="ARBA00059259"/>
    </source>
</evidence>
<dbReference type="EMBL" id="QNUK01000150">
    <property type="protein sequence ID" value="KAF5899950.1"/>
    <property type="molecule type" value="Genomic_DNA"/>
</dbReference>
<evidence type="ECO:0000256" key="18">
    <source>
        <dbReference type="ARBA" id="ARBA00075782"/>
    </source>
</evidence>
<reference evidence="23" key="1">
    <citation type="submission" date="2020-07" db="EMBL/GenBank/DDBJ databases">
        <title>Clarias magur genome sequencing, assembly and annotation.</title>
        <authorList>
            <person name="Kushwaha B."/>
            <person name="Kumar R."/>
            <person name="Das P."/>
            <person name="Joshi C.G."/>
            <person name="Kumar D."/>
            <person name="Nagpure N.S."/>
            <person name="Pandey M."/>
            <person name="Agarwal S."/>
            <person name="Srivastava S."/>
            <person name="Singh M."/>
            <person name="Sahoo L."/>
            <person name="Jayasankar P."/>
            <person name="Meher P.K."/>
            <person name="Koringa P.G."/>
            <person name="Iquebal M.A."/>
            <person name="Das S.P."/>
            <person name="Bit A."/>
            <person name="Patnaik S."/>
            <person name="Patel N."/>
            <person name="Shah T.M."/>
            <person name="Hinsu A."/>
            <person name="Jena J.K."/>
        </authorList>
    </citation>
    <scope>NUCLEOTIDE SEQUENCE</scope>
    <source>
        <strain evidence="23">CIFAMagur01</strain>
        <tissue evidence="23">Testis</tissue>
    </source>
</reference>
<keyword evidence="24" id="KW-1185">Reference proteome</keyword>
<dbReference type="FunFam" id="2.60.40.2840:FF:000003">
    <property type="entry name" value="Phosphatidylinositol 4,5-bisphosphate 5-phosphatase A"/>
    <property type="match status" value="1"/>
</dbReference>
<dbReference type="InterPro" id="IPR000300">
    <property type="entry name" value="IPPc"/>
</dbReference>
<dbReference type="Pfam" id="PF00307">
    <property type="entry name" value="CH"/>
    <property type="match status" value="1"/>
</dbReference>